<evidence type="ECO:0000313" key="2">
    <source>
        <dbReference type="Proteomes" id="UP000805704"/>
    </source>
</evidence>
<comment type="caution">
    <text evidence="1">The sequence shown here is derived from an EMBL/GenBank/DDBJ whole genome shotgun (WGS) entry which is preliminary data.</text>
</comment>
<gene>
    <name evidence="1" type="primary">ANO1</name>
    <name evidence="1" type="ORF">GBF38_019981</name>
</gene>
<evidence type="ECO:0000313" key="1">
    <source>
        <dbReference type="EMBL" id="KAG8012288.1"/>
    </source>
</evidence>
<name>A0ACB7FE61_NIBAL</name>
<proteinExistence type="predicted"/>
<dbReference type="EMBL" id="CM024800">
    <property type="protein sequence ID" value="KAG8012288.1"/>
    <property type="molecule type" value="Genomic_DNA"/>
</dbReference>
<keyword evidence="2" id="KW-1185">Reference proteome</keyword>
<accession>A0ACB7FE61</accession>
<dbReference type="Proteomes" id="UP000805704">
    <property type="component" value="Chromosome 12"/>
</dbReference>
<protein>
    <submittedName>
        <fullName evidence="1">Anoctamin-1</fullName>
    </submittedName>
</protein>
<organism evidence="1 2">
    <name type="scientific">Nibea albiflora</name>
    <name type="common">Yellow drum</name>
    <name type="synonym">Corvina albiflora</name>
    <dbReference type="NCBI Taxonomy" id="240163"/>
    <lineage>
        <taxon>Eukaryota</taxon>
        <taxon>Metazoa</taxon>
        <taxon>Chordata</taxon>
        <taxon>Craniata</taxon>
        <taxon>Vertebrata</taxon>
        <taxon>Euteleostomi</taxon>
        <taxon>Actinopterygii</taxon>
        <taxon>Neopterygii</taxon>
        <taxon>Teleostei</taxon>
        <taxon>Neoteleostei</taxon>
        <taxon>Acanthomorphata</taxon>
        <taxon>Eupercaria</taxon>
        <taxon>Sciaenidae</taxon>
        <taxon>Nibea</taxon>
    </lineage>
</organism>
<sequence length="943" mass="108680">MTEEAEVGVDPPPTSEAEQQAPHFLQDVIFHGKFKFPTLLISTPPCLSPCICCQLLKALTPEENTHCQHGLYFEDGERRVDYVLTYPVKKPSGGRSTRQSSHLLTENAVARSLRRGPHGRDEHHRKHQAQKAKDSLSPPSPPGADVERGCPGETLGGQEDQKMFTREKFEGKLRDMGLELEKDEDTKIQGVGFVKIHAPWNVLCREAELMKLKMPTKKVYEVKESSGVMEKINTLVSKVLEPLHPHVEERRHRNIKHLSHTFSREKQHLFDLSDKDYFFDSKTRSSIVSPVSWGVVSIQQLTLFMIVQSVCTVTSFSLSLKGDINEESAEPNDRKLLYEEWANYSVFYKYQPIGLVRMEICHPKNNITMCPLCDRVCSYWKLSTACGTARASHLFDNPATVFFSIFMALWAAMFMEHWKRRQMRLNYEWDLTGFEDEEDHPRAEYEFRVMQKSLSKDQRSQDKTEKLSCRDRLPAYMTNVVMMLLMIGVTFAIVFGVILYRISTKAALHMSSNPITRNHVQLTVKTTAAIINLVVILILDEVYGAVARWLTVLEVPKTDKSFEERLIFKTFILKFVNAFSPIIYIAFFRGRLVGRPGSYLYVFESYRMEECAHGGCLMELCIQLSITMLGKQLIQNNLFEIGVPKLKKLIRYIQSKQVAFQEEERQKKLQRYETDHFLEPFAGLTPEYMEMIIQFGFVTLFVASFPLAPLFALLNNIIEIRLDAKKFVTELRRPVAARAKDIGIWYNILRGVAKVAVIINAFVISFTSDFIPRMVYQYMYSPDGSMHGFVNHTLSYFNVSHFQEGKETLDPLHLGYPVEICRYKDYREPPWSLTPYEISKEFWAVLAVRLAFVIVFQNVVMLMSDVVDWLIPDIPKDISLQIHKEKILLIDLFMKEEQVKIHFRESRLSTAAKENCSKSNNNNNNSTTAHPRSRLHTDSTKSL</sequence>
<reference evidence="1" key="1">
    <citation type="submission" date="2020-04" db="EMBL/GenBank/DDBJ databases">
        <title>A chromosome-scale assembly and high-density genetic map of the yellow drum (Nibea albiflora) genome.</title>
        <authorList>
            <person name="Xu D."/>
            <person name="Zhang W."/>
            <person name="Chen R."/>
            <person name="Tan P."/>
            <person name="Wang L."/>
            <person name="Song H."/>
            <person name="Tian L."/>
            <person name="Zhu Q."/>
            <person name="Wang B."/>
        </authorList>
    </citation>
    <scope>NUCLEOTIDE SEQUENCE</scope>
    <source>
        <strain evidence="1">ZJHYS-2018</strain>
    </source>
</reference>